<accession>A0AAU8B7M9</accession>
<reference evidence="1" key="1">
    <citation type="submission" date="2024-03" db="EMBL/GenBank/DDBJ databases">
        <title>Diverse circular DNA viruses in blood, oral, and fecal samples of captive lemurs.</title>
        <authorList>
            <person name="Paietta E.N."/>
            <person name="Kraberger S."/>
            <person name="Lund M.C."/>
            <person name="Custer J.M."/>
            <person name="Vargas K.M."/>
            <person name="Ehmke E.E."/>
            <person name="Yoder A.D."/>
            <person name="Varsani A."/>
        </authorList>
    </citation>
    <scope>NUCLEOTIDE SEQUENCE</scope>
    <source>
        <strain evidence="1">Duke_28FS_2</strain>
    </source>
</reference>
<name>A0AAU8B7M9_9CAUD</name>
<sequence length="123" mass="14134">MESYGVKINILGVEYTITIKRYDEDEVFERRSIGGYCDGYSKQIVICDMTTYKGWEDEPVETAAIAQRQTIRHEIVHAFYNESGLMTSSFSYDGPWANNEEMVDWIANQGPKIYKAWQEAGAL</sequence>
<protein>
    <submittedName>
        <fullName evidence="1">Uncharacterized protein</fullName>
    </submittedName>
</protein>
<evidence type="ECO:0000313" key="1">
    <source>
        <dbReference type="EMBL" id="XCD07601.1"/>
    </source>
</evidence>
<proteinExistence type="predicted"/>
<dbReference type="EMBL" id="PP511792">
    <property type="protein sequence ID" value="XCD07601.1"/>
    <property type="molecule type" value="Genomic_DNA"/>
</dbReference>
<organism evidence="1">
    <name type="scientific">Dulem virus 33</name>
    <dbReference type="NCBI Taxonomy" id="3145751"/>
    <lineage>
        <taxon>Viruses</taxon>
        <taxon>Duplodnaviria</taxon>
        <taxon>Heunggongvirae</taxon>
        <taxon>Uroviricota</taxon>
        <taxon>Caudoviricetes</taxon>
    </lineage>
</organism>